<dbReference type="Gene3D" id="6.10.250.290">
    <property type="match status" value="1"/>
</dbReference>
<keyword evidence="3 6" id="KW-0689">Ribosomal protein</keyword>
<comment type="function">
    <text evidence="1 6">Forms part of the ribosomal stalk, playing a central role in the interaction of the ribosome with GTP-bound translation factors.</text>
</comment>
<gene>
    <name evidence="6 7" type="primary">rplJ</name>
    <name evidence="7" type="ORF">GCM10011430_28590</name>
</gene>
<evidence type="ECO:0000256" key="4">
    <source>
        <dbReference type="ARBA" id="ARBA00023274"/>
    </source>
</evidence>
<evidence type="ECO:0000256" key="5">
    <source>
        <dbReference type="ARBA" id="ARBA00035202"/>
    </source>
</evidence>
<evidence type="ECO:0000256" key="6">
    <source>
        <dbReference type="HAMAP-Rule" id="MF_00362"/>
    </source>
</evidence>
<dbReference type="InterPro" id="IPR002363">
    <property type="entry name" value="Ribosomal_uL10_CS_bac"/>
</dbReference>
<dbReference type="GO" id="GO:0003735">
    <property type="term" value="F:structural constituent of ribosome"/>
    <property type="evidence" value="ECO:0007669"/>
    <property type="project" value="InterPro"/>
</dbReference>
<keyword evidence="6" id="KW-0699">rRNA-binding</keyword>
<dbReference type="GO" id="GO:0070180">
    <property type="term" value="F:large ribosomal subunit rRNA binding"/>
    <property type="evidence" value="ECO:0007669"/>
    <property type="project" value="UniProtKB-UniRule"/>
</dbReference>
<dbReference type="AlphaFoldDB" id="A0A8J3AYT9"/>
<dbReference type="GO" id="GO:0015934">
    <property type="term" value="C:large ribosomal subunit"/>
    <property type="evidence" value="ECO:0007669"/>
    <property type="project" value="InterPro"/>
</dbReference>
<dbReference type="Gene3D" id="3.30.70.1730">
    <property type="match status" value="1"/>
</dbReference>
<dbReference type="HAMAP" id="MF_00362">
    <property type="entry name" value="Ribosomal_uL10"/>
    <property type="match status" value="1"/>
</dbReference>
<comment type="caution">
    <text evidence="7">The sequence shown here is derived from an EMBL/GenBank/DDBJ whole genome shotgun (WGS) entry which is preliminary data.</text>
</comment>
<organism evidence="7 8">
    <name type="scientific">Oxalicibacterium solurbis</name>
    <dbReference type="NCBI Taxonomy" id="69280"/>
    <lineage>
        <taxon>Bacteria</taxon>
        <taxon>Pseudomonadati</taxon>
        <taxon>Pseudomonadota</taxon>
        <taxon>Betaproteobacteria</taxon>
        <taxon>Burkholderiales</taxon>
        <taxon>Oxalobacteraceae</taxon>
        <taxon>Oxalicibacterium</taxon>
    </lineage>
</organism>
<dbReference type="InterPro" id="IPR001790">
    <property type="entry name" value="Ribosomal_uL10"/>
</dbReference>
<dbReference type="NCBIfam" id="NF000955">
    <property type="entry name" value="PRK00099.1-1"/>
    <property type="match status" value="1"/>
</dbReference>
<comment type="subunit">
    <text evidence="6">Part of the ribosomal stalk of the 50S ribosomal subunit. The N-terminus interacts with L11 and the large rRNA to form the base of the stalk. The C-terminus forms an elongated spine to which L12 dimers bind in a sequential fashion forming a multimeric L10(L12)X complex.</text>
</comment>
<evidence type="ECO:0000313" key="8">
    <source>
        <dbReference type="Proteomes" id="UP000627205"/>
    </source>
</evidence>
<evidence type="ECO:0000313" key="7">
    <source>
        <dbReference type="EMBL" id="GGI55685.1"/>
    </source>
</evidence>
<evidence type="ECO:0000256" key="3">
    <source>
        <dbReference type="ARBA" id="ARBA00022980"/>
    </source>
</evidence>
<dbReference type="EMBL" id="BMDP01000006">
    <property type="protein sequence ID" value="GGI55685.1"/>
    <property type="molecule type" value="Genomic_DNA"/>
</dbReference>
<dbReference type="CDD" id="cd05797">
    <property type="entry name" value="Ribosomal_L10"/>
    <property type="match status" value="1"/>
</dbReference>
<evidence type="ECO:0000256" key="2">
    <source>
        <dbReference type="ARBA" id="ARBA00008889"/>
    </source>
</evidence>
<sequence>MSLNLNDKKAVVAEISAKIASAQTIVVAEYRGIQVGHLTQLRAKARAEGVYLRVLKNTLARRAVEGTAFADLASEMTGPLIYSISDDAVAAAKVVNDFAKTNDKLVVKAGNYAGKTLDKAAVAALANIPSREVLLAQVLGMMLVPVASFTRGLAALAAKKAEGETPAAAAPAAAETAETPAE</sequence>
<proteinExistence type="inferred from homology"/>
<evidence type="ECO:0000256" key="1">
    <source>
        <dbReference type="ARBA" id="ARBA00002633"/>
    </source>
</evidence>
<name>A0A8J3AYT9_9BURK</name>
<keyword evidence="4 6" id="KW-0687">Ribonucleoprotein</keyword>
<dbReference type="RefSeq" id="WP_188422813.1">
    <property type="nucleotide sequence ID" value="NZ_BMDP01000006.1"/>
</dbReference>
<reference evidence="7" key="2">
    <citation type="submission" date="2020-09" db="EMBL/GenBank/DDBJ databases">
        <authorList>
            <person name="Sun Q."/>
            <person name="Sedlacek I."/>
        </authorList>
    </citation>
    <scope>NUCLEOTIDE SEQUENCE</scope>
    <source>
        <strain evidence="7">CCM 7664</strain>
    </source>
</reference>
<dbReference type="Proteomes" id="UP000627205">
    <property type="component" value="Unassembled WGS sequence"/>
</dbReference>
<dbReference type="InterPro" id="IPR022973">
    <property type="entry name" value="Ribosomal_uL10_bac"/>
</dbReference>
<dbReference type="PROSITE" id="PS01109">
    <property type="entry name" value="RIBOSOMAL_L10"/>
    <property type="match status" value="1"/>
</dbReference>
<comment type="similarity">
    <text evidence="2 6">Belongs to the universal ribosomal protein uL10 family.</text>
</comment>
<dbReference type="Pfam" id="PF00466">
    <property type="entry name" value="Ribosomal_L10"/>
    <property type="match status" value="1"/>
</dbReference>
<protein>
    <recommendedName>
        <fullName evidence="5 6">Large ribosomal subunit protein uL10</fullName>
    </recommendedName>
</protein>
<dbReference type="GO" id="GO:0006412">
    <property type="term" value="P:translation"/>
    <property type="evidence" value="ECO:0007669"/>
    <property type="project" value="UniProtKB-UniRule"/>
</dbReference>
<dbReference type="SUPFAM" id="SSF160369">
    <property type="entry name" value="Ribosomal protein L10-like"/>
    <property type="match status" value="1"/>
</dbReference>
<dbReference type="InterPro" id="IPR047865">
    <property type="entry name" value="Ribosomal_uL10_bac_type"/>
</dbReference>
<keyword evidence="6" id="KW-0694">RNA-binding</keyword>
<keyword evidence="8" id="KW-1185">Reference proteome</keyword>
<dbReference type="InterPro" id="IPR043141">
    <property type="entry name" value="Ribosomal_uL10-like_sf"/>
</dbReference>
<dbReference type="PANTHER" id="PTHR11560">
    <property type="entry name" value="39S RIBOSOMAL PROTEIN L10, MITOCHONDRIAL"/>
    <property type="match status" value="1"/>
</dbReference>
<reference evidence="7" key="1">
    <citation type="journal article" date="2014" name="Int. J. Syst. Evol. Microbiol.">
        <title>Complete genome sequence of Corynebacterium casei LMG S-19264T (=DSM 44701T), isolated from a smear-ripened cheese.</title>
        <authorList>
            <consortium name="US DOE Joint Genome Institute (JGI-PGF)"/>
            <person name="Walter F."/>
            <person name="Albersmeier A."/>
            <person name="Kalinowski J."/>
            <person name="Ruckert C."/>
        </authorList>
    </citation>
    <scope>NUCLEOTIDE SEQUENCE</scope>
    <source>
        <strain evidence="7">CCM 7664</strain>
    </source>
</reference>
<accession>A0A8J3AYT9</accession>